<evidence type="ECO:0000256" key="2">
    <source>
        <dbReference type="SAM" id="MobiDB-lite"/>
    </source>
</evidence>
<protein>
    <submittedName>
        <fullName evidence="3">Uncharacterized protein</fullName>
    </submittedName>
</protein>
<evidence type="ECO:0000313" key="4">
    <source>
        <dbReference type="Proteomes" id="UP001174677"/>
    </source>
</evidence>
<comment type="caution">
    <text evidence="3">The sequence shown here is derived from an EMBL/GenBank/DDBJ whole genome shotgun (WGS) entry which is preliminary data.</text>
</comment>
<name>A0ABQ9LGT7_HEVBR</name>
<organism evidence="3 4">
    <name type="scientific">Hevea brasiliensis</name>
    <name type="common">Para rubber tree</name>
    <name type="synonym">Siphonia brasiliensis</name>
    <dbReference type="NCBI Taxonomy" id="3981"/>
    <lineage>
        <taxon>Eukaryota</taxon>
        <taxon>Viridiplantae</taxon>
        <taxon>Streptophyta</taxon>
        <taxon>Embryophyta</taxon>
        <taxon>Tracheophyta</taxon>
        <taxon>Spermatophyta</taxon>
        <taxon>Magnoliopsida</taxon>
        <taxon>eudicotyledons</taxon>
        <taxon>Gunneridae</taxon>
        <taxon>Pentapetalae</taxon>
        <taxon>rosids</taxon>
        <taxon>fabids</taxon>
        <taxon>Malpighiales</taxon>
        <taxon>Euphorbiaceae</taxon>
        <taxon>Crotonoideae</taxon>
        <taxon>Micrandreae</taxon>
        <taxon>Hevea</taxon>
    </lineage>
</organism>
<dbReference type="Proteomes" id="UP001174677">
    <property type="component" value="Chromosome 12"/>
</dbReference>
<gene>
    <name evidence="3" type="ORF">P3X46_021834</name>
</gene>
<keyword evidence="1" id="KW-0175">Coiled coil</keyword>
<evidence type="ECO:0000313" key="3">
    <source>
        <dbReference type="EMBL" id="KAJ9167164.1"/>
    </source>
</evidence>
<accession>A0ABQ9LGT7</accession>
<dbReference type="EMBL" id="JARPOI010000012">
    <property type="protein sequence ID" value="KAJ9167164.1"/>
    <property type="molecule type" value="Genomic_DNA"/>
</dbReference>
<evidence type="ECO:0000256" key="1">
    <source>
        <dbReference type="SAM" id="Coils"/>
    </source>
</evidence>
<feature type="coiled-coil region" evidence="1">
    <location>
        <begin position="31"/>
        <end position="58"/>
    </location>
</feature>
<feature type="compositionally biased region" description="Basic and acidic residues" evidence="2">
    <location>
        <begin position="106"/>
        <end position="116"/>
    </location>
</feature>
<sequence length="116" mass="13740">MSTFREGKKKKQITIQPTTSAISWQEKKDLADKEEDALEKEIEDLRKWADKIDSMNDEQLRDYLKNRPEELKTLKMHKSKPRQRVKQARKSKSSTSTGIMASVWKFHKESDERSRT</sequence>
<proteinExistence type="predicted"/>
<feature type="compositionally biased region" description="Basic residues" evidence="2">
    <location>
        <begin position="77"/>
        <end position="92"/>
    </location>
</feature>
<keyword evidence="4" id="KW-1185">Reference proteome</keyword>
<reference evidence="3 4" key="1">
    <citation type="journal article" date="2023" name="Plant Biotechnol. J.">
        <title>Chromosome-level wild Hevea brasiliensis genome provides new tools for genomic-assisted breeding and valuable loci to elevate rubber yield.</title>
        <authorList>
            <person name="Cheng H."/>
            <person name="Song X."/>
            <person name="Hu Y."/>
            <person name="Wu T."/>
            <person name="Yang Q."/>
            <person name="An Z."/>
            <person name="Feng S."/>
            <person name="Deng Z."/>
            <person name="Wu W."/>
            <person name="Zeng X."/>
            <person name="Tu M."/>
            <person name="Wang X."/>
            <person name="Huang H."/>
        </authorList>
    </citation>
    <scope>NUCLEOTIDE SEQUENCE [LARGE SCALE GENOMIC DNA]</scope>
    <source>
        <strain evidence="3">MT/VB/25A 57/8</strain>
    </source>
</reference>
<feature type="region of interest" description="Disordered" evidence="2">
    <location>
        <begin position="77"/>
        <end position="116"/>
    </location>
</feature>